<keyword evidence="7" id="KW-0004">4Fe-4S</keyword>
<dbReference type="InterPro" id="IPR000283">
    <property type="entry name" value="NADH_UbQ_OxRdtase_75kDa_su_CS"/>
</dbReference>
<dbReference type="InterPro" id="IPR054351">
    <property type="entry name" value="NADH_UbQ_OxRdtase_ferredoxin"/>
</dbReference>
<dbReference type="PROSITE" id="PS00643">
    <property type="entry name" value="COMPLEX1_75K_3"/>
    <property type="match status" value="1"/>
</dbReference>
<dbReference type="FunFam" id="3.10.20.740:FF:000001">
    <property type="entry name" value="NADH-quinone oxidoreductase subunit G"/>
    <property type="match status" value="1"/>
</dbReference>
<evidence type="ECO:0000256" key="12">
    <source>
        <dbReference type="ARBA" id="ARBA00022946"/>
    </source>
</evidence>
<keyword evidence="12" id="KW-0809">Transit peptide</keyword>
<dbReference type="PROSITE" id="PS51839">
    <property type="entry name" value="4FE4S_HC3"/>
    <property type="match status" value="1"/>
</dbReference>
<organism evidence="27 28">
    <name type="scientific">Anopheles stephensi</name>
    <name type="common">Indo-Pakistan malaria mosquito</name>
    <dbReference type="NCBI Taxonomy" id="30069"/>
    <lineage>
        <taxon>Eukaryota</taxon>
        <taxon>Metazoa</taxon>
        <taxon>Ecdysozoa</taxon>
        <taxon>Arthropoda</taxon>
        <taxon>Hexapoda</taxon>
        <taxon>Insecta</taxon>
        <taxon>Pterygota</taxon>
        <taxon>Neoptera</taxon>
        <taxon>Endopterygota</taxon>
        <taxon>Diptera</taxon>
        <taxon>Nematocera</taxon>
        <taxon>Culicoidea</taxon>
        <taxon>Culicidae</taxon>
        <taxon>Anophelinae</taxon>
        <taxon>Anopheles</taxon>
    </lineage>
</organism>
<dbReference type="InterPro" id="IPR010228">
    <property type="entry name" value="NADH_UbQ_OxRdtase_Gsu"/>
</dbReference>
<dbReference type="Gene3D" id="3.10.20.740">
    <property type="match status" value="1"/>
</dbReference>
<keyword evidence="16" id="KW-0560">Oxidoreductase</keyword>
<evidence type="ECO:0000256" key="4">
    <source>
        <dbReference type="ARBA" id="ARBA00012944"/>
    </source>
</evidence>
<evidence type="ECO:0000256" key="1">
    <source>
        <dbReference type="ARBA" id="ARBA00001966"/>
    </source>
</evidence>
<evidence type="ECO:0000256" key="25">
    <source>
        <dbReference type="ARBA" id="ARBA00049551"/>
    </source>
</evidence>
<evidence type="ECO:0000256" key="8">
    <source>
        <dbReference type="ARBA" id="ARBA00022660"/>
    </source>
</evidence>
<dbReference type="InterPro" id="IPR036010">
    <property type="entry name" value="2Fe-2S_ferredoxin-like_sf"/>
</dbReference>
<evidence type="ECO:0000256" key="19">
    <source>
        <dbReference type="ARBA" id="ARBA00023027"/>
    </source>
</evidence>
<evidence type="ECO:0000313" key="27">
    <source>
        <dbReference type="EnsemblMetazoa" id="ASTEI05686-PA"/>
    </source>
</evidence>
<evidence type="ECO:0000256" key="17">
    <source>
        <dbReference type="ARBA" id="ARBA00023004"/>
    </source>
</evidence>
<dbReference type="SUPFAM" id="SSF53706">
    <property type="entry name" value="Formate dehydrogenase/DMSO reductase, domains 1-3"/>
    <property type="match status" value="1"/>
</dbReference>
<comment type="subcellular location">
    <subcellularLocation>
        <location evidence="2">Mitochondrion inner membrane</location>
        <topology evidence="2">Peripheral membrane protein</topology>
        <orientation evidence="2">Matrix side</orientation>
    </subcellularLocation>
</comment>
<accession>A0A182YB51</accession>
<evidence type="ECO:0000256" key="22">
    <source>
        <dbReference type="ARBA" id="ARBA00023136"/>
    </source>
</evidence>
<dbReference type="SMART" id="SM00929">
    <property type="entry name" value="NADH-G_4Fe-4S_3"/>
    <property type="match status" value="1"/>
</dbReference>
<dbReference type="CDD" id="cd00207">
    <property type="entry name" value="fer2"/>
    <property type="match status" value="1"/>
</dbReference>
<keyword evidence="22" id="KW-0472">Membrane</keyword>
<comment type="catalytic activity">
    <reaction evidence="25">
        <text>a ubiquinone + NADH + 5 H(+)(in) = a ubiquinol + NAD(+) + 4 H(+)(out)</text>
        <dbReference type="Rhea" id="RHEA:29091"/>
        <dbReference type="Rhea" id="RHEA-COMP:9565"/>
        <dbReference type="Rhea" id="RHEA-COMP:9566"/>
        <dbReference type="ChEBI" id="CHEBI:15378"/>
        <dbReference type="ChEBI" id="CHEBI:16389"/>
        <dbReference type="ChEBI" id="CHEBI:17976"/>
        <dbReference type="ChEBI" id="CHEBI:57540"/>
        <dbReference type="ChEBI" id="CHEBI:57945"/>
        <dbReference type="EC" id="7.1.1.2"/>
    </reaction>
</comment>
<dbReference type="InterPro" id="IPR001041">
    <property type="entry name" value="2Fe-2S_ferredoxin-type"/>
</dbReference>
<evidence type="ECO:0000256" key="26">
    <source>
        <dbReference type="RuleBase" id="RU004523"/>
    </source>
</evidence>
<dbReference type="Pfam" id="PF10588">
    <property type="entry name" value="NADH-G_4Fe-4S_3"/>
    <property type="match status" value="1"/>
</dbReference>
<reference evidence="27" key="2">
    <citation type="submission" date="2020-05" db="UniProtKB">
        <authorList>
            <consortium name="EnsemblMetazoa"/>
        </authorList>
    </citation>
    <scope>IDENTIFICATION</scope>
    <source>
        <strain evidence="27">Indian</strain>
    </source>
</reference>
<reference evidence="28" key="1">
    <citation type="journal article" date="2014" name="Genome Biol.">
        <title>Genome analysis of a major urban malaria vector mosquito, Anopheles stephensi.</title>
        <authorList>
            <person name="Jiang X."/>
            <person name="Peery A."/>
            <person name="Hall A.B."/>
            <person name="Sharma A."/>
            <person name="Chen X.G."/>
            <person name="Waterhouse R.M."/>
            <person name="Komissarov A."/>
            <person name="Riehle M.M."/>
            <person name="Shouche Y."/>
            <person name="Sharakhova M.V."/>
            <person name="Lawson D."/>
            <person name="Pakpour N."/>
            <person name="Arensburger P."/>
            <person name="Davidson V.L."/>
            <person name="Eiglmeier K."/>
            <person name="Emrich S."/>
            <person name="George P."/>
            <person name="Kennedy R.C."/>
            <person name="Mane S.P."/>
            <person name="Maslen G."/>
            <person name="Oringanje C."/>
            <person name="Qi Y."/>
            <person name="Settlage R."/>
            <person name="Tojo M."/>
            <person name="Tubio J.M."/>
            <person name="Unger M.F."/>
            <person name="Wang B."/>
            <person name="Vernick K.D."/>
            <person name="Ribeiro J.M."/>
            <person name="James A.A."/>
            <person name="Michel K."/>
            <person name="Riehle M.A."/>
            <person name="Luckhart S."/>
            <person name="Sharakhov I.V."/>
            <person name="Tu Z."/>
        </authorList>
    </citation>
    <scope>NUCLEOTIDE SEQUENCE [LARGE SCALE GENOMIC DNA]</scope>
    <source>
        <strain evidence="28">Indian</strain>
    </source>
</reference>
<keyword evidence="20" id="KW-0830">Ubiquinone</keyword>
<dbReference type="GO" id="GO:0046872">
    <property type="term" value="F:metal ion binding"/>
    <property type="evidence" value="ECO:0007669"/>
    <property type="project" value="UniProtKB-KW"/>
</dbReference>
<dbReference type="Pfam" id="PF00384">
    <property type="entry name" value="Molybdopterin"/>
    <property type="match status" value="1"/>
</dbReference>
<dbReference type="FunFam" id="3.30.70.20:FF:000002">
    <property type="entry name" value="NADH-ubiquinone oxidoreductase 75 kDa subunit"/>
    <property type="match status" value="1"/>
</dbReference>
<evidence type="ECO:0000256" key="16">
    <source>
        <dbReference type="ARBA" id="ARBA00023002"/>
    </source>
</evidence>
<sequence length="744" mass="81258">MLRVPVSRALTFGARFPVQTIVRTSATTPAKAPEKIEVFVDDQPVMVDPGTTVLQVKADNALRFVGNHLGGYFAAAQVGVEIPRFCYHERLAVAGNCRMCLVEVEKSPKPVAACAMPVMKGWRIKTNSEMTRKAREGVMEFLLMNHPLDCPICDQGGECDLQDQAMAFGSDRSRFTDIHHTGKRAVEDKDIGPLIKTIMTRCIHCTRCIRFASEVAGVDDLGTTGRGNDMQIGTYVEKFFLSELSGNVIDLCPVGALTNKPYSFVARPWEIRKIESIDVLDAVGSNIVVSTRTGEVLRILPRENDEINEEWLSDKSRFACDGLKRQRLIAPMLRNPSGELEPVEWESALITIAQALRGAPKGKVAAVAGGLVDAESLVALKDLLNRLGSETLCTEQKFPTDGSGTDFRSSYLLNSSIAACEEADLVLLVGTNPRYEAPLLNTRLRKGYIHNEQNIAMIGPKVNLSYDYEHLGSDTSLIRDIANGHHPFAKKLKEAKKPLIIVGANQLARKDGSSFLTALHVFANSLTPADKNWKVWNVLQTNAAQTAALDVGYTPGVDAAVELQPKVLFLLGADAGVVDKEKLPKDCFIVYQGHHGDAGAQMAHAILPGAAYTEKQGTYVNTEGRAQQTLVAVTPPGLAREDWKILRALSEVAGAPLPYDNLDDLRSRLEDIAPHLVRYGRLEASNFFAIADALLKNASVHFDSGKVDVVQKKLADFFMTDPITRASPTMAKCVTAAKKQLQAN</sequence>
<keyword evidence="21" id="KW-0496">Mitochondrion</keyword>
<evidence type="ECO:0000256" key="20">
    <source>
        <dbReference type="ARBA" id="ARBA00023075"/>
    </source>
</evidence>
<evidence type="ECO:0000256" key="23">
    <source>
        <dbReference type="ARBA" id="ARBA00034078"/>
    </source>
</evidence>
<name>A0A182YB51_ANOST</name>
<dbReference type="PROSITE" id="PS00641">
    <property type="entry name" value="COMPLEX1_75K_1"/>
    <property type="match status" value="1"/>
</dbReference>
<evidence type="ECO:0000256" key="18">
    <source>
        <dbReference type="ARBA" id="ARBA00023014"/>
    </source>
</evidence>
<dbReference type="InterPro" id="IPR006656">
    <property type="entry name" value="Mopterin_OxRdtase"/>
</dbReference>
<dbReference type="PANTHER" id="PTHR43105">
    <property type="entry name" value="RESPIRATORY NITRATE REDUCTASE"/>
    <property type="match status" value="1"/>
</dbReference>
<comment type="cofactor">
    <cofactor evidence="23">
        <name>[2Fe-2S] cluster</name>
        <dbReference type="ChEBI" id="CHEBI:190135"/>
    </cofactor>
</comment>
<dbReference type="InterPro" id="IPR015405">
    <property type="entry name" value="NDUFS1-like_C"/>
</dbReference>
<dbReference type="FunFam" id="3.30.200.210:FF:000002">
    <property type="entry name" value="NADH-ubiquinone oxidoreductase 75 kDa subunit"/>
    <property type="match status" value="1"/>
</dbReference>
<dbReference type="PROSITE" id="PS51669">
    <property type="entry name" value="4FE4S_MOW_BIS_MGD"/>
    <property type="match status" value="1"/>
</dbReference>
<keyword evidence="9" id="KW-0001">2Fe-2S</keyword>
<dbReference type="GO" id="GO:0051537">
    <property type="term" value="F:2 iron, 2 sulfur cluster binding"/>
    <property type="evidence" value="ECO:0007669"/>
    <property type="project" value="UniProtKB-KW"/>
</dbReference>
<dbReference type="AlphaFoldDB" id="A0A182YB51"/>
<evidence type="ECO:0000256" key="3">
    <source>
        <dbReference type="ARBA" id="ARBA00005404"/>
    </source>
</evidence>
<evidence type="ECO:0000313" key="28">
    <source>
        <dbReference type="Proteomes" id="UP000076408"/>
    </source>
</evidence>
<dbReference type="PROSITE" id="PS51085">
    <property type="entry name" value="2FE2S_FER_2"/>
    <property type="match status" value="1"/>
</dbReference>
<dbReference type="GO" id="GO:0008137">
    <property type="term" value="F:NADH dehydrogenase (ubiquinone) activity"/>
    <property type="evidence" value="ECO:0007669"/>
    <property type="project" value="UniProtKB-EC"/>
</dbReference>
<dbReference type="Pfam" id="PF09326">
    <property type="entry name" value="NADH_dhqG_C"/>
    <property type="match status" value="1"/>
</dbReference>
<keyword evidence="13" id="KW-1278">Translocase</keyword>
<dbReference type="GO" id="GO:0045271">
    <property type="term" value="C:respiratory chain complex I"/>
    <property type="evidence" value="ECO:0007669"/>
    <property type="project" value="UniProtKB-ARBA"/>
</dbReference>
<protein>
    <recommendedName>
        <fullName evidence="5">NADH-ubiquinone oxidoreductase 75 kDa subunit, mitochondrial</fullName>
        <ecNumber evidence="4">7.1.1.2</ecNumber>
    </recommendedName>
</protein>
<dbReference type="FunFam" id="3.40.50.740:FF:000002">
    <property type="entry name" value="NADH-ubiquinone oxidoreductase 75 kDa subunit, mitochondrial"/>
    <property type="match status" value="1"/>
</dbReference>
<dbReference type="VEuPathDB" id="VectorBase:ASTEI20_039607"/>
<evidence type="ECO:0000256" key="21">
    <source>
        <dbReference type="ARBA" id="ARBA00023128"/>
    </source>
</evidence>
<dbReference type="VEuPathDB" id="VectorBase:ASTE006818"/>
<dbReference type="STRING" id="30069.A0A182YB51"/>
<dbReference type="PANTHER" id="PTHR43105:SF13">
    <property type="entry name" value="NADH-UBIQUINONE OXIDOREDUCTASE 75 KDA SUBUNIT, MITOCHONDRIAL"/>
    <property type="match status" value="1"/>
</dbReference>
<evidence type="ECO:0000256" key="5">
    <source>
        <dbReference type="ARBA" id="ARBA00013888"/>
    </source>
</evidence>
<keyword evidence="8" id="KW-0679">Respiratory chain</keyword>
<keyword evidence="19" id="KW-0520">NAD</keyword>
<dbReference type="Gene3D" id="3.30.200.210">
    <property type="match status" value="1"/>
</dbReference>
<dbReference type="Pfam" id="PF13510">
    <property type="entry name" value="Fer2_4"/>
    <property type="match status" value="1"/>
</dbReference>
<comment type="function">
    <text evidence="24">Core subunit of the mitochondrial membrane respiratory chain NADH dehydrogenase (Complex I) which catalyzes electron transfer from NADH through the respiratory chain, using ubiquinone as an electron acceptor. Essential for catalysing the entry and efficient transfer of electrons within complex I. Plays a key role in the assembly and stability of complex I and participates in the association of complex I with ubiquinol-cytochrome reductase complex (Complex III) to form supercomplexes.</text>
</comment>
<evidence type="ECO:0000256" key="15">
    <source>
        <dbReference type="ARBA" id="ARBA00022990"/>
    </source>
</evidence>
<dbReference type="CDD" id="cd02773">
    <property type="entry name" value="MopB_Res-Cmplx1_Nad11"/>
    <property type="match status" value="1"/>
</dbReference>
<evidence type="ECO:0000256" key="10">
    <source>
        <dbReference type="ARBA" id="ARBA00022723"/>
    </source>
</evidence>
<evidence type="ECO:0000256" key="11">
    <source>
        <dbReference type="ARBA" id="ARBA00022792"/>
    </source>
</evidence>
<dbReference type="InterPro" id="IPR050123">
    <property type="entry name" value="Prok_molybdopt-oxidoreductase"/>
</dbReference>
<evidence type="ECO:0000256" key="7">
    <source>
        <dbReference type="ARBA" id="ARBA00022485"/>
    </source>
</evidence>
<dbReference type="OMA" id="QAMAYGV"/>
<dbReference type="InterPro" id="IPR006963">
    <property type="entry name" value="Mopterin_OxRdtase_4Fe-4S_dom"/>
</dbReference>
<keyword evidence="14" id="KW-0249">Electron transport</keyword>
<dbReference type="Proteomes" id="UP000076408">
    <property type="component" value="Unassembled WGS sequence"/>
</dbReference>
<comment type="similarity">
    <text evidence="3 26">Belongs to the complex I 75 kDa subunit family.</text>
</comment>
<evidence type="ECO:0000256" key="9">
    <source>
        <dbReference type="ARBA" id="ARBA00022714"/>
    </source>
</evidence>
<dbReference type="GO" id="GO:0051539">
    <property type="term" value="F:4 iron, 4 sulfur cluster binding"/>
    <property type="evidence" value="ECO:0007669"/>
    <property type="project" value="UniProtKB-KW"/>
</dbReference>
<dbReference type="GO" id="GO:0005743">
    <property type="term" value="C:mitochondrial inner membrane"/>
    <property type="evidence" value="ECO:0007669"/>
    <property type="project" value="UniProtKB-SubCell"/>
</dbReference>
<dbReference type="VEuPathDB" id="VectorBase:ASTEI05686"/>
<dbReference type="EC" id="7.1.1.2" evidence="4"/>
<dbReference type="Gene3D" id="3.40.50.740">
    <property type="match status" value="1"/>
</dbReference>
<comment type="cofactor">
    <cofactor evidence="1">
        <name>[4Fe-4S] cluster</name>
        <dbReference type="ChEBI" id="CHEBI:49883"/>
    </cofactor>
</comment>
<keyword evidence="17" id="KW-0408">Iron</keyword>
<evidence type="ECO:0000256" key="14">
    <source>
        <dbReference type="ARBA" id="ARBA00022982"/>
    </source>
</evidence>
<dbReference type="GO" id="GO:0016651">
    <property type="term" value="F:oxidoreductase activity, acting on NAD(P)H"/>
    <property type="evidence" value="ECO:0007669"/>
    <property type="project" value="InterPro"/>
</dbReference>
<dbReference type="Gene3D" id="3.30.70.20">
    <property type="match status" value="1"/>
</dbReference>
<dbReference type="Pfam" id="PF22117">
    <property type="entry name" value="Fer4_Nqo3"/>
    <property type="match status" value="1"/>
</dbReference>
<keyword evidence="6" id="KW-0813">Transport</keyword>
<evidence type="ECO:0000256" key="6">
    <source>
        <dbReference type="ARBA" id="ARBA00022448"/>
    </source>
</evidence>
<dbReference type="GO" id="GO:0042773">
    <property type="term" value="P:ATP synthesis coupled electron transport"/>
    <property type="evidence" value="ECO:0007669"/>
    <property type="project" value="InterPro"/>
</dbReference>
<dbReference type="SUPFAM" id="SSF54292">
    <property type="entry name" value="2Fe-2S ferredoxin-like"/>
    <property type="match status" value="1"/>
</dbReference>
<dbReference type="EnsemblMetazoa" id="ASTEI05686-RA">
    <property type="protein sequence ID" value="ASTEI05686-PA"/>
    <property type="gene ID" value="ASTEI05686"/>
</dbReference>
<keyword evidence="15" id="KW-0007">Acetylation</keyword>
<keyword evidence="18" id="KW-0411">Iron-sulfur</keyword>
<evidence type="ECO:0000256" key="13">
    <source>
        <dbReference type="ARBA" id="ARBA00022967"/>
    </source>
</evidence>
<dbReference type="InterPro" id="IPR019574">
    <property type="entry name" value="NADH_UbQ_OxRdtase_Gsu_4Fe4S-bd"/>
</dbReference>
<keyword evidence="11" id="KW-0999">Mitochondrion inner membrane</keyword>
<evidence type="ECO:0000256" key="24">
    <source>
        <dbReference type="ARBA" id="ARBA00045300"/>
    </source>
</evidence>
<dbReference type="PROSITE" id="PS00642">
    <property type="entry name" value="COMPLEX1_75K_2"/>
    <property type="match status" value="1"/>
</dbReference>
<keyword evidence="10" id="KW-0479">Metal-binding</keyword>
<proteinExistence type="inferred from homology"/>
<dbReference type="Pfam" id="PF22151">
    <property type="entry name" value="Fer4_NDSU1"/>
    <property type="match status" value="1"/>
</dbReference>
<evidence type="ECO:0000256" key="2">
    <source>
        <dbReference type="ARBA" id="ARBA00004443"/>
    </source>
</evidence>
<keyword evidence="28" id="KW-1185">Reference proteome</keyword>
<dbReference type="SUPFAM" id="SSF54862">
    <property type="entry name" value="4Fe-4S ferredoxins"/>
    <property type="match status" value="1"/>
</dbReference>
<dbReference type="NCBIfam" id="TIGR01973">
    <property type="entry name" value="NuoG"/>
    <property type="match status" value="1"/>
</dbReference>